<name>A0A226F3R0_FOLCA</name>
<proteinExistence type="predicted"/>
<gene>
    <name evidence="1" type="ORF">Fcan01_01183</name>
</gene>
<dbReference type="Proteomes" id="UP000198287">
    <property type="component" value="Unassembled WGS sequence"/>
</dbReference>
<comment type="caution">
    <text evidence="1">The sequence shown here is derived from an EMBL/GenBank/DDBJ whole genome shotgun (WGS) entry which is preliminary data.</text>
</comment>
<evidence type="ECO:0000313" key="2">
    <source>
        <dbReference type="Proteomes" id="UP000198287"/>
    </source>
</evidence>
<reference evidence="1 2" key="1">
    <citation type="submission" date="2015-12" db="EMBL/GenBank/DDBJ databases">
        <title>The genome of Folsomia candida.</title>
        <authorList>
            <person name="Faddeeva A."/>
            <person name="Derks M.F."/>
            <person name="Anvar Y."/>
            <person name="Smit S."/>
            <person name="Van Straalen N."/>
            <person name="Roelofs D."/>
        </authorList>
    </citation>
    <scope>NUCLEOTIDE SEQUENCE [LARGE SCALE GENOMIC DNA]</scope>
    <source>
        <strain evidence="1 2">VU population</strain>
        <tissue evidence="1">Whole body</tissue>
    </source>
</reference>
<protein>
    <submittedName>
        <fullName evidence="1">Uncharacterized protein</fullName>
    </submittedName>
</protein>
<dbReference type="AlphaFoldDB" id="A0A226F3R0"/>
<evidence type="ECO:0000313" key="1">
    <source>
        <dbReference type="EMBL" id="OXA63546.1"/>
    </source>
</evidence>
<dbReference type="EMBL" id="LNIX01000001">
    <property type="protein sequence ID" value="OXA63546.1"/>
    <property type="molecule type" value="Genomic_DNA"/>
</dbReference>
<sequence>MNTSRMAKMTAKFTKFTLQFDPNILSRVTNGSDAVLPKCATLSFYPVKYERSIAEIESPAYEEVKASLDKWLTLMFSKIIPTSKLKHQVVESLEFTAWFYPLDALSGPKFWWILRYVTVALMTDDYFDDSDDDKKSTRPSLDLLLLTVKGKEDTGDFSISTLLSNPRFLPSCEP</sequence>
<accession>A0A226F3R0</accession>
<keyword evidence="2" id="KW-1185">Reference proteome</keyword>
<organism evidence="1 2">
    <name type="scientific">Folsomia candida</name>
    <name type="common">Springtail</name>
    <dbReference type="NCBI Taxonomy" id="158441"/>
    <lineage>
        <taxon>Eukaryota</taxon>
        <taxon>Metazoa</taxon>
        <taxon>Ecdysozoa</taxon>
        <taxon>Arthropoda</taxon>
        <taxon>Hexapoda</taxon>
        <taxon>Collembola</taxon>
        <taxon>Entomobryomorpha</taxon>
        <taxon>Isotomoidea</taxon>
        <taxon>Isotomidae</taxon>
        <taxon>Proisotominae</taxon>
        <taxon>Folsomia</taxon>
    </lineage>
</organism>